<dbReference type="InterPro" id="IPR015944">
    <property type="entry name" value="Gly-tRNA-synth_bsu"/>
</dbReference>
<evidence type="ECO:0000256" key="4">
    <source>
        <dbReference type="ARBA" id="ARBA00022598"/>
    </source>
</evidence>
<dbReference type="PRINTS" id="PR01045">
    <property type="entry name" value="TRNASYNTHGB"/>
</dbReference>
<dbReference type="GO" id="GO:0004814">
    <property type="term" value="F:arginine-tRNA ligase activity"/>
    <property type="evidence" value="ECO:0007669"/>
    <property type="project" value="InterPro"/>
</dbReference>
<evidence type="ECO:0000256" key="9">
    <source>
        <dbReference type="ARBA" id="ARBA00047937"/>
    </source>
</evidence>
<keyword evidence="8 10" id="KW-0030">Aminoacyl-tRNA synthetase</keyword>
<evidence type="ECO:0000256" key="3">
    <source>
        <dbReference type="ARBA" id="ARBA00022490"/>
    </source>
</evidence>
<comment type="caution">
    <text evidence="12">The sequence shown here is derived from an EMBL/GenBank/DDBJ whole genome shotgun (WGS) entry which is preliminary data.</text>
</comment>
<evidence type="ECO:0000256" key="5">
    <source>
        <dbReference type="ARBA" id="ARBA00022741"/>
    </source>
</evidence>
<dbReference type="Pfam" id="PF02092">
    <property type="entry name" value="tRNA_synt_2f"/>
    <property type="match status" value="1"/>
</dbReference>
<dbReference type="STRING" id="1703779.AMJ83_06460"/>
<comment type="subunit">
    <text evidence="10">Tetramer of two alpha and two beta subunits.</text>
</comment>
<dbReference type="GO" id="GO:0005524">
    <property type="term" value="F:ATP binding"/>
    <property type="evidence" value="ECO:0007669"/>
    <property type="project" value="UniProtKB-UniRule"/>
</dbReference>
<keyword evidence="6 10" id="KW-0067">ATP-binding</keyword>
<evidence type="ECO:0000313" key="13">
    <source>
        <dbReference type="Proteomes" id="UP000051373"/>
    </source>
</evidence>
<comment type="catalytic activity">
    <reaction evidence="9 10">
        <text>tRNA(Gly) + glycine + ATP = glycyl-tRNA(Gly) + AMP + diphosphate</text>
        <dbReference type="Rhea" id="RHEA:16013"/>
        <dbReference type="Rhea" id="RHEA-COMP:9664"/>
        <dbReference type="Rhea" id="RHEA-COMP:9683"/>
        <dbReference type="ChEBI" id="CHEBI:30616"/>
        <dbReference type="ChEBI" id="CHEBI:33019"/>
        <dbReference type="ChEBI" id="CHEBI:57305"/>
        <dbReference type="ChEBI" id="CHEBI:78442"/>
        <dbReference type="ChEBI" id="CHEBI:78522"/>
        <dbReference type="ChEBI" id="CHEBI:456215"/>
        <dbReference type="EC" id="6.1.1.14"/>
    </reaction>
</comment>
<dbReference type="HAMAP" id="MF_00255">
    <property type="entry name" value="Gly_tRNA_synth_beta"/>
    <property type="match status" value="1"/>
</dbReference>
<evidence type="ECO:0000256" key="1">
    <source>
        <dbReference type="ARBA" id="ARBA00004496"/>
    </source>
</evidence>
<name>A0A0S8FS15_UNCW3</name>
<dbReference type="Proteomes" id="UP000051373">
    <property type="component" value="Unassembled WGS sequence"/>
</dbReference>
<keyword evidence="4 10" id="KW-0436">Ligase</keyword>
<dbReference type="PANTHER" id="PTHR30075">
    <property type="entry name" value="GLYCYL-TRNA SYNTHETASE"/>
    <property type="match status" value="1"/>
</dbReference>
<dbReference type="PROSITE" id="PS50861">
    <property type="entry name" value="AA_TRNA_LIGASE_II_GLYAB"/>
    <property type="match status" value="1"/>
</dbReference>
<protein>
    <recommendedName>
        <fullName evidence="10">Glycine--tRNA ligase beta subunit</fullName>
        <ecNumber evidence="10">6.1.1.14</ecNumber>
    </recommendedName>
    <alternativeName>
        <fullName evidence="10">Glycyl-tRNA synthetase beta subunit</fullName>
        <shortName evidence="10">GlyRS</shortName>
    </alternativeName>
</protein>
<dbReference type="EC" id="6.1.1.14" evidence="10"/>
<evidence type="ECO:0000256" key="8">
    <source>
        <dbReference type="ARBA" id="ARBA00023146"/>
    </source>
</evidence>
<evidence type="ECO:0000256" key="2">
    <source>
        <dbReference type="ARBA" id="ARBA00008226"/>
    </source>
</evidence>
<evidence type="ECO:0000259" key="11">
    <source>
        <dbReference type="Pfam" id="PF05746"/>
    </source>
</evidence>
<dbReference type="Pfam" id="PF05746">
    <property type="entry name" value="DALR_1"/>
    <property type="match status" value="1"/>
</dbReference>
<organism evidence="12 13">
    <name type="scientific">candidate division WOR_3 bacterium SM23_42</name>
    <dbReference type="NCBI Taxonomy" id="1703779"/>
    <lineage>
        <taxon>Bacteria</taxon>
        <taxon>Bacteria division WOR-3</taxon>
    </lineage>
</organism>
<keyword evidence="7 10" id="KW-0648">Protein biosynthesis</keyword>
<evidence type="ECO:0000256" key="10">
    <source>
        <dbReference type="HAMAP-Rule" id="MF_00255"/>
    </source>
</evidence>
<dbReference type="GO" id="GO:0006420">
    <property type="term" value="P:arginyl-tRNA aminoacylation"/>
    <property type="evidence" value="ECO:0007669"/>
    <property type="project" value="InterPro"/>
</dbReference>
<dbReference type="InterPro" id="IPR006194">
    <property type="entry name" value="Gly-tRNA-synth_heterodimer"/>
</dbReference>
<evidence type="ECO:0000313" key="12">
    <source>
        <dbReference type="EMBL" id="KPK63544.1"/>
    </source>
</evidence>
<dbReference type="PANTHER" id="PTHR30075:SF2">
    <property type="entry name" value="GLYCINE--TRNA LIGASE, CHLOROPLASTIC_MITOCHONDRIAL 2"/>
    <property type="match status" value="1"/>
</dbReference>
<keyword evidence="5 10" id="KW-0547">Nucleotide-binding</keyword>
<reference evidence="12 13" key="1">
    <citation type="journal article" date="2015" name="Microbiome">
        <title>Genomic resolution of linkages in carbon, nitrogen, and sulfur cycling among widespread estuary sediment bacteria.</title>
        <authorList>
            <person name="Baker B.J."/>
            <person name="Lazar C.S."/>
            <person name="Teske A.P."/>
            <person name="Dick G.J."/>
        </authorList>
    </citation>
    <scope>NUCLEOTIDE SEQUENCE [LARGE SCALE GENOMIC DNA]</scope>
    <source>
        <strain evidence="12">SM23_42</strain>
    </source>
</reference>
<feature type="domain" description="DALR anticodon binding" evidence="11">
    <location>
        <begin position="581"/>
        <end position="672"/>
    </location>
</feature>
<gene>
    <name evidence="10" type="primary">glyS</name>
    <name evidence="12" type="ORF">AMJ83_06460</name>
</gene>
<dbReference type="PATRIC" id="fig|1703779.3.peg.1702"/>
<sequence>MSKGSYQMIDFLLEIGFEEFPPRFLSSASEDLTQKVERLLKSKKIFFRSIRTVYTPRRMGTLVLGLSRRQKPQVVEIQGPPKKYAYDTKGKPTEKLVGFMKANNLKSSEIVTKRTKKGDYAYGRKEIAGATTEEILHDNVPKIIKSLEFPKTMVWNEKRARFPRPIRWIVALLDKKPLRFDYADVQANRYSWPNQHFSFKPIRLEKPREYINFLRHGGVVVDPHERKKIIMGRIKQAAESVAGTPVYNDEMIEEINCTTEYPEVVTGTFDQRYLKLPKEVLMTVLRAHGNVIWIKDTNKYIYVFSAKKKALQNVQAGYERVMEARLQDALFFYQNDMKVGLQHMQEQTKGMMWLKDLGTLYDKARRLRDFAGTLKAVSGVDIEELKRAALLCKADLLSEMVREKEFTSLQGIMGGYYAKASGESEQVAKAIGEHYLPRYVGDKLPETQSGALLSFADKLDNVIGAFLSGNRPSGSYDPLAVRRNGYGMMSVLDAHEINIPVHAALHGMLELYKKSFDEEVLNEFIIERLTRYLQDKGFRYDEVNAVLATWNGNVADTRKRCEALKGFRDKPEFVKLVIGQKRVRNILKGAAKITATDATLIKETAEKSLLQKGKAMSSKLEAMIEQKAYMQVLELLLEMRPVIDKFFDDVLVMCKDAKLRNNRLALVSFINTLFLQFADFSKIVIEGEKNRE</sequence>
<evidence type="ECO:0000256" key="7">
    <source>
        <dbReference type="ARBA" id="ARBA00022917"/>
    </source>
</evidence>
<dbReference type="InterPro" id="IPR008909">
    <property type="entry name" value="DALR_anticod-bd"/>
</dbReference>
<comment type="subcellular location">
    <subcellularLocation>
        <location evidence="1 10">Cytoplasm</location>
    </subcellularLocation>
</comment>
<accession>A0A0S8FS15</accession>
<dbReference type="AlphaFoldDB" id="A0A0S8FS15"/>
<dbReference type="GO" id="GO:0005829">
    <property type="term" value="C:cytosol"/>
    <property type="evidence" value="ECO:0007669"/>
    <property type="project" value="TreeGrafter"/>
</dbReference>
<comment type="similarity">
    <text evidence="2 10">Belongs to the class-II aminoacyl-tRNA synthetase family.</text>
</comment>
<dbReference type="EMBL" id="LJUJ01000011">
    <property type="protein sequence ID" value="KPK63544.1"/>
    <property type="molecule type" value="Genomic_DNA"/>
</dbReference>
<dbReference type="GO" id="GO:0006426">
    <property type="term" value="P:glycyl-tRNA aminoacylation"/>
    <property type="evidence" value="ECO:0007669"/>
    <property type="project" value="UniProtKB-UniRule"/>
</dbReference>
<proteinExistence type="inferred from homology"/>
<dbReference type="SUPFAM" id="SSF109604">
    <property type="entry name" value="HD-domain/PDEase-like"/>
    <property type="match status" value="1"/>
</dbReference>
<dbReference type="NCBIfam" id="TIGR00211">
    <property type="entry name" value="glyS"/>
    <property type="match status" value="1"/>
</dbReference>
<evidence type="ECO:0000256" key="6">
    <source>
        <dbReference type="ARBA" id="ARBA00022840"/>
    </source>
</evidence>
<keyword evidence="3 10" id="KW-0963">Cytoplasm</keyword>
<dbReference type="GO" id="GO:0004820">
    <property type="term" value="F:glycine-tRNA ligase activity"/>
    <property type="evidence" value="ECO:0007669"/>
    <property type="project" value="UniProtKB-UniRule"/>
</dbReference>